<dbReference type="InterPro" id="IPR001647">
    <property type="entry name" value="HTH_TetR"/>
</dbReference>
<dbReference type="EMBL" id="FXTT01000002">
    <property type="protein sequence ID" value="SMP17242.1"/>
    <property type="molecule type" value="Genomic_DNA"/>
</dbReference>
<evidence type="ECO:0000313" key="7">
    <source>
        <dbReference type="EMBL" id="SMP17242.1"/>
    </source>
</evidence>
<evidence type="ECO:0000256" key="4">
    <source>
        <dbReference type="PROSITE-ProRule" id="PRU00335"/>
    </source>
</evidence>
<accession>A0ABY1NSQ5</accession>
<evidence type="ECO:0000256" key="3">
    <source>
        <dbReference type="ARBA" id="ARBA00023163"/>
    </source>
</evidence>
<dbReference type="Proteomes" id="UP001157914">
    <property type="component" value="Unassembled WGS sequence"/>
</dbReference>
<dbReference type="InterPro" id="IPR036271">
    <property type="entry name" value="Tet_transcr_reg_TetR-rel_C_sf"/>
</dbReference>
<evidence type="ECO:0000256" key="5">
    <source>
        <dbReference type="SAM" id="MobiDB-lite"/>
    </source>
</evidence>
<keyword evidence="1" id="KW-0805">Transcription regulation</keyword>
<evidence type="ECO:0000256" key="2">
    <source>
        <dbReference type="ARBA" id="ARBA00023125"/>
    </source>
</evidence>
<evidence type="ECO:0000313" key="8">
    <source>
        <dbReference type="Proteomes" id="UP001157914"/>
    </source>
</evidence>
<dbReference type="PRINTS" id="PR00455">
    <property type="entry name" value="HTHTETR"/>
</dbReference>
<feature type="region of interest" description="Disordered" evidence="5">
    <location>
        <begin position="1"/>
        <end position="24"/>
    </location>
</feature>
<evidence type="ECO:0000256" key="1">
    <source>
        <dbReference type="ARBA" id="ARBA00023015"/>
    </source>
</evidence>
<feature type="domain" description="HTH tetR-type" evidence="6">
    <location>
        <begin position="23"/>
        <end position="83"/>
    </location>
</feature>
<dbReference type="PANTHER" id="PTHR47506:SF1">
    <property type="entry name" value="HTH-TYPE TRANSCRIPTIONAL REGULATOR YJDC"/>
    <property type="match status" value="1"/>
</dbReference>
<dbReference type="Gene3D" id="1.10.357.10">
    <property type="entry name" value="Tetracycline Repressor, domain 2"/>
    <property type="match status" value="1"/>
</dbReference>
<dbReference type="InterPro" id="IPR009057">
    <property type="entry name" value="Homeodomain-like_sf"/>
</dbReference>
<dbReference type="PANTHER" id="PTHR47506">
    <property type="entry name" value="TRANSCRIPTIONAL REGULATORY PROTEIN"/>
    <property type="match status" value="1"/>
</dbReference>
<keyword evidence="3" id="KW-0804">Transcription</keyword>
<proteinExistence type="predicted"/>
<reference evidence="7 8" key="1">
    <citation type="submission" date="2017-05" db="EMBL/GenBank/DDBJ databases">
        <authorList>
            <person name="Varghese N."/>
            <person name="Submissions S."/>
        </authorList>
    </citation>
    <scope>NUCLEOTIDE SEQUENCE [LARGE SCALE GENOMIC DNA]</scope>
    <source>
        <strain evidence="7 8">DSM 15949</strain>
    </source>
</reference>
<dbReference type="SUPFAM" id="SSF48498">
    <property type="entry name" value="Tetracyclin repressor-like, C-terminal domain"/>
    <property type="match status" value="1"/>
</dbReference>
<feature type="DNA-binding region" description="H-T-H motif" evidence="4">
    <location>
        <begin position="46"/>
        <end position="65"/>
    </location>
</feature>
<evidence type="ECO:0000259" key="6">
    <source>
        <dbReference type="PROSITE" id="PS50977"/>
    </source>
</evidence>
<gene>
    <name evidence="7" type="ORF">SAMN06265374_1798</name>
</gene>
<sequence length="199" mass="21165">MTDTAAQVSAKETRPSGPGRPREFDEGAALEAALQVFWSKGYEATSLDDLTKAMGLSRSSFYGAFGGKQQLFIRALESYSRSCLDDLRAIAADAPEDPVAAMMLALSGEVSGPRGCLLINCLAELAPNDSKVAEIGRRHLETIEDVFAKTLDAEDPEAARDKASAYASLAIGTLALRKAGVSPDRITKTLKQARSVLSP</sequence>
<organism evidence="7 8">
    <name type="scientific">Roseibium denhamense</name>
    <dbReference type="NCBI Taxonomy" id="76305"/>
    <lineage>
        <taxon>Bacteria</taxon>
        <taxon>Pseudomonadati</taxon>
        <taxon>Pseudomonadota</taxon>
        <taxon>Alphaproteobacteria</taxon>
        <taxon>Hyphomicrobiales</taxon>
        <taxon>Stappiaceae</taxon>
        <taxon>Roseibium</taxon>
    </lineage>
</organism>
<comment type="caution">
    <text evidence="7">The sequence shown here is derived from an EMBL/GenBank/DDBJ whole genome shotgun (WGS) entry which is preliminary data.</text>
</comment>
<dbReference type="SUPFAM" id="SSF46689">
    <property type="entry name" value="Homeodomain-like"/>
    <property type="match status" value="1"/>
</dbReference>
<dbReference type="PROSITE" id="PS50977">
    <property type="entry name" value="HTH_TETR_2"/>
    <property type="match status" value="1"/>
</dbReference>
<name>A0ABY1NSQ5_9HYPH</name>
<keyword evidence="2 4" id="KW-0238">DNA-binding</keyword>
<dbReference type="Pfam" id="PF00440">
    <property type="entry name" value="TetR_N"/>
    <property type="match status" value="1"/>
</dbReference>
<keyword evidence="8" id="KW-1185">Reference proteome</keyword>
<dbReference type="RefSeq" id="WP_155190543.1">
    <property type="nucleotide sequence ID" value="NZ_BAAAEA010000003.1"/>
</dbReference>
<dbReference type="Gene3D" id="1.10.10.60">
    <property type="entry name" value="Homeodomain-like"/>
    <property type="match status" value="1"/>
</dbReference>
<protein>
    <submittedName>
        <fullName evidence="7">Transcriptional regulator, TetR family</fullName>
    </submittedName>
</protein>